<accession>A0ABT0AH36</accession>
<protein>
    <submittedName>
        <fullName evidence="1">DUF4197 domain-containing protein</fullName>
    </submittedName>
</protein>
<reference evidence="1" key="1">
    <citation type="submission" date="2022-03" db="EMBL/GenBank/DDBJ databases">
        <title>Identification of a novel bacterium isolated from mangrove sediments.</title>
        <authorList>
            <person name="Pan X."/>
        </authorList>
    </citation>
    <scope>NUCLEOTIDE SEQUENCE</scope>
    <source>
        <strain evidence="1">B2637</strain>
    </source>
</reference>
<dbReference type="RefSeq" id="WP_243802499.1">
    <property type="nucleotide sequence ID" value="NZ_JALHAT010000043.1"/>
</dbReference>
<dbReference type="InterPro" id="IPR025245">
    <property type="entry name" value="DUF4197"/>
</dbReference>
<dbReference type="Pfam" id="PF13852">
    <property type="entry name" value="DUF4197"/>
    <property type="match status" value="1"/>
</dbReference>
<name>A0ABT0AH36_9SPHN</name>
<proteinExistence type="predicted"/>
<gene>
    <name evidence="1" type="ORF">MTR65_17500</name>
</gene>
<dbReference type="InterPro" id="IPR006311">
    <property type="entry name" value="TAT_signal"/>
</dbReference>
<dbReference type="EMBL" id="JALHAT010000043">
    <property type="protein sequence ID" value="MCJ1962492.1"/>
    <property type="molecule type" value="Genomic_DNA"/>
</dbReference>
<dbReference type="PROSITE" id="PS51318">
    <property type="entry name" value="TAT"/>
    <property type="match status" value="1"/>
</dbReference>
<keyword evidence="2" id="KW-1185">Reference proteome</keyword>
<sequence>MDWDAKAPMWNRRGLLRRGAGLGLAGLGAGLGAGLAFQASAQGLGGTLTGLLVQASDSSLDKLARPGAFYDDPDVRIDLPLIGGLLGGNSGGTGGFGQGLGAILGAGSPLDLTGGLVRAVNDAAGVAAGAAKPVFRTAIRDLDVTDVPGIASRSDGATRYLRTSAGEELHGALRPLVDEGLDEVGAYRQLDRLTTSSRLVKSAGLTRDALGGSVTEKALDGIFAYIGREEANLRADPLKPLGGLLRGVLRQ</sequence>
<dbReference type="Proteomes" id="UP001162802">
    <property type="component" value="Unassembled WGS sequence"/>
</dbReference>
<evidence type="ECO:0000313" key="1">
    <source>
        <dbReference type="EMBL" id="MCJ1962492.1"/>
    </source>
</evidence>
<organism evidence="1 2">
    <name type="scientific">Novosphingobium mangrovi</name>
    <name type="common">ex Hu et al. 2023</name>
    <dbReference type="NCBI Taxonomy" id="2930094"/>
    <lineage>
        <taxon>Bacteria</taxon>
        <taxon>Pseudomonadati</taxon>
        <taxon>Pseudomonadota</taxon>
        <taxon>Alphaproteobacteria</taxon>
        <taxon>Sphingomonadales</taxon>
        <taxon>Sphingomonadaceae</taxon>
        <taxon>Novosphingobium</taxon>
    </lineage>
</organism>
<evidence type="ECO:0000313" key="2">
    <source>
        <dbReference type="Proteomes" id="UP001162802"/>
    </source>
</evidence>
<comment type="caution">
    <text evidence="1">The sequence shown here is derived from an EMBL/GenBank/DDBJ whole genome shotgun (WGS) entry which is preliminary data.</text>
</comment>